<keyword evidence="1" id="KW-0472">Membrane</keyword>
<evidence type="ECO:0000313" key="2">
    <source>
        <dbReference type="EMBL" id="MEW9502787.1"/>
    </source>
</evidence>
<keyword evidence="3" id="KW-1185">Reference proteome</keyword>
<accession>A0ABV3Q613</accession>
<dbReference type="InterPro" id="IPR006938">
    <property type="entry name" value="DUF624"/>
</dbReference>
<protein>
    <submittedName>
        <fullName evidence="2">DUF624 domain-containing protein</fullName>
    </submittedName>
</protein>
<sequence length="204" mass="23557">MKKGFLGVMEMFASFVLLNIMLFFYSLLFVTFIPALAATMEIMHKWKKEGLTPYFLKSFHSSFKKHAHATSLLISGIWIAGLVVLALDAWFSATIVMPLSDVLYVFSVLFFFIWLLMLPYIIVQVMRVDLTIRGVLKNSFFLLWIEWKRTFLMLLVLILLSVGIMMSPFILIISGSLFAISIYSIFLPIISTYYLSPKSREVYE</sequence>
<proteinExistence type="predicted"/>
<reference evidence="2 3" key="1">
    <citation type="journal article" date="1979" name="Int. J. Syst. Evol. Microbiol.">
        <title>Bacillus globisporus subsp. marinus subsp. nov.</title>
        <authorList>
            <person name="Liu H."/>
        </authorList>
    </citation>
    <scope>NUCLEOTIDE SEQUENCE [LARGE SCALE GENOMIC DNA]</scope>
    <source>
        <strain evidence="2 3">DSM 1297</strain>
    </source>
</reference>
<feature type="transmembrane region" description="Helical" evidence="1">
    <location>
        <begin position="103"/>
        <end position="123"/>
    </location>
</feature>
<evidence type="ECO:0000313" key="3">
    <source>
        <dbReference type="Proteomes" id="UP001556040"/>
    </source>
</evidence>
<dbReference type="RefSeq" id="WP_367780275.1">
    <property type="nucleotide sequence ID" value="NZ_JBFMIA010000015.1"/>
</dbReference>
<organism evidence="2 3">
    <name type="scientific">Jeotgalibacillus marinus</name>
    <dbReference type="NCBI Taxonomy" id="86667"/>
    <lineage>
        <taxon>Bacteria</taxon>
        <taxon>Bacillati</taxon>
        <taxon>Bacillota</taxon>
        <taxon>Bacilli</taxon>
        <taxon>Bacillales</taxon>
        <taxon>Caryophanaceae</taxon>
        <taxon>Jeotgalibacillus</taxon>
    </lineage>
</organism>
<dbReference type="Proteomes" id="UP001556040">
    <property type="component" value="Unassembled WGS sequence"/>
</dbReference>
<name>A0ABV3Q613_9BACL</name>
<keyword evidence="1" id="KW-0812">Transmembrane</keyword>
<comment type="caution">
    <text evidence="2">The sequence shown here is derived from an EMBL/GenBank/DDBJ whole genome shotgun (WGS) entry which is preliminary data.</text>
</comment>
<evidence type="ECO:0000256" key="1">
    <source>
        <dbReference type="SAM" id="Phobius"/>
    </source>
</evidence>
<dbReference type="EMBL" id="JBFMIA010000015">
    <property type="protein sequence ID" value="MEW9502787.1"/>
    <property type="molecule type" value="Genomic_DNA"/>
</dbReference>
<dbReference type="Pfam" id="PF04854">
    <property type="entry name" value="DUF624"/>
    <property type="match status" value="1"/>
</dbReference>
<feature type="transmembrane region" description="Helical" evidence="1">
    <location>
        <begin position="72"/>
        <end position="91"/>
    </location>
</feature>
<feature type="transmembrane region" description="Helical" evidence="1">
    <location>
        <begin position="151"/>
        <end position="171"/>
    </location>
</feature>
<keyword evidence="1" id="KW-1133">Transmembrane helix</keyword>
<gene>
    <name evidence="2" type="ORF">AB1471_13395</name>
</gene>
<feature type="transmembrane region" description="Helical" evidence="1">
    <location>
        <begin position="177"/>
        <end position="195"/>
    </location>
</feature>
<feature type="transmembrane region" description="Helical" evidence="1">
    <location>
        <begin position="12"/>
        <end position="38"/>
    </location>
</feature>